<reference evidence="1 2" key="1">
    <citation type="submission" date="2020-04" db="EMBL/GenBank/DDBJ databases">
        <title>Perkinsus olseni comparative genomics.</title>
        <authorList>
            <person name="Bogema D.R."/>
        </authorList>
    </citation>
    <scope>NUCLEOTIDE SEQUENCE [LARGE SCALE GENOMIC DNA]</scope>
    <source>
        <strain evidence="1">ATCC PRA-205</strain>
    </source>
</reference>
<accession>A0A7J6RKN7</accession>
<protein>
    <submittedName>
        <fullName evidence="1">Uncharacterized protein</fullName>
    </submittedName>
</protein>
<organism evidence="1 2">
    <name type="scientific">Perkinsus olseni</name>
    <name type="common">Perkinsus atlanticus</name>
    <dbReference type="NCBI Taxonomy" id="32597"/>
    <lineage>
        <taxon>Eukaryota</taxon>
        <taxon>Sar</taxon>
        <taxon>Alveolata</taxon>
        <taxon>Perkinsozoa</taxon>
        <taxon>Perkinsea</taxon>
        <taxon>Perkinsida</taxon>
        <taxon>Perkinsidae</taxon>
        <taxon>Perkinsus</taxon>
    </lineage>
</organism>
<gene>
    <name evidence="1" type="ORF">FOZ62_021255</name>
</gene>
<feature type="non-terminal residue" evidence="1">
    <location>
        <position position="109"/>
    </location>
</feature>
<dbReference type="EMBL" id="JABANM010021370">
    <property type="protein sequence ID" value="KAF4721354.1"/>
    <property type="molecule type" value="Genomic_DNA"/>
</dbReference>
<feature type="non-terminal residue" evidence="1">
    <location>
        <position position="1"/>
    </location>
</feature>
<dbReference type="Proteomes" id="UP000574390">
    <property type="component" value="Unassembled WGS sequence"/>
</dbReference>
<evidence type="ECO:0000313" key="1">
    <source>
        <dbReference type="EMBL" id="KAF4721354.1"/>
    </source>
</evidence>
<name>A0A7J6RKN7_PEROL</name>
<proteinExistence type="predicted"/>
<dbReference type="AlphaFoldDB" id="A0A7J6RKN7"/>
<comment type="caution">
    <text evidence="1">The sequence shown here is derived from an EMBL/GenBank/DDBJ whole genome shotgun (WGS) entry which is preliminary data.</text>
</comment>
<evidence type="ECO:0000313" key="2">
    <source>
        <dbReference type="Proteomes" id="UP000574390"/>
    </source>
</evidence>
<sequence length="109" mass="11652">YSGVSGQCFHKAATQSGKARRAGGASVATRQEFTSAALRQEIDYDRLPGSLGLDSHDAARSGDHLLCHPFGMFSWSPSPSSPLGGGGPVFHRYSDRWIGQSDELSRLDA</sequence>